<organism evidence="2 3">
    <name type="scientific">Robertmurraya beringensis</name>
    <dbReference type="NCBI Taxonomy" id="641660"/>
    <lineage>
        <taxon>Bacteria</taxon>
        <taxon>Bacillati</taxon>
        <taxon>Bacillota</taxon>
        <taxon>Bacilli</taxon>
        <taxon>Bacillales</taxon>
        <taxon>Bacillaceae</taxon>
        <taxon>Robertmurraya</taxon>
    </lineage>
</organism>
<keyword evidence="3" id="KW-1185">Reference proteome</keyword>
<dbReference type="Proteomes" id="UP001589738">
    <property type="component" value="Unassembled WGS sequence"/>
</dbReference>
<name>A0ABV6KQL2_9BACI</name>
<comment type="caution">
    <text evidence="2">The sequence shown here is derived from an EMBL/GenBank/DDBJ whole genome shotgun (WGS) entry which is preliminary data.</text>
</comment>
<reference evidence="2 3" key="1">
    <citation type="submission" date="2024-09" db="EMBL/GenBank/DDBJ databases">
        <authorList>
            <person name="Sun Q."/>
            <person name="Mori K."/>
        </authorList>
    </citation>
    <scope>NUCLEOTIDE SEQUENCE [LARGE SCALE GENOMIC DNA]</scope>
    <source>
        <strain evidence="2 3">CGMCC 1.9126</strain>
    </source>
</reference>
<protein>
    <recommendedName>
        <fullName evidence="1">Channel forming colicins domain-containing protein</fullName>
    </recommendedName>
</protein>
<evidence type="ECO:0000313" key="3">
    <source>
        <dbReference type="Proteomes" id="UP001589738"/>
    </source>
</evidence>
<feature type="domain" description="Channel forming colicins" evidence="1">
    <location>
        <begin position="105"/>
        <end position="116"/>
    </location>
</feature>
<gene>
    <name evidence="2" type="ORF">ACFFHF_10235</name>
</gene>
<sequence length="117" mass="13735">MEEQFETIKQSIIAKVLNEDHVSFIEVERIFEEHCFAYQGDKVIHHSKYPHVLFWGGWNKQAIDILAIILEENKICLQPSNYLNYLIDGDMPEIPVANIAKDYKTDHWMPMLLKSES</sequence>
<accession>A0ABV6KQL2</accession>
<evidence type="ECO:0000313" key="2">
    <source>
        <dbReference type="EMBL" id="MFC0475623.1"/>
    </source>
</evidence>
<dbReference type="EMBL" id="JBHLUU010000030">
    <property type="protein sequence ID" value="MFC0475623.1"/>
    <property type="molecule type" value="Genomic_DNA"/>
</dbReference>
<dbReference type="PROSITE" id="PS00276">
    <property type="entry name" value="CHANNEL_COLICIN"/>
    <property type="match status" value="1"/>
</dbReference>
<dbReference type="RefSeq" id="WP_160547843.1">
    <property type="nucleotide sequence ID" value="NZ_JBHLUU010000030.1"/>
</dbReference>
<evidence type="ECO:0000259" key="1">
    <source>
        <dbReference type="PROSITE" id="PS00276"/>
    </source>
</evidence>
<dbReference type="InterPro" id="IPR000293">
    <property type="entry name" value="Channel_colicin_C"/>
</dbReference>
<proteinExistence type="predicted"/>